<dbReference type="SUPFAM" id="SSF57850">
    <property type="entry name" value="RING/U-box"/>
    <property type="match status" value="1"/>
</dbReference>
<dbReference type="InParanoid" id="G0PHZ6"/>
<protein>
    <recommendedName>
        <fullName evidence="6">RING-type domain-containing protein</fullName>
    </recommendedName>
</protein>
<reference evidence="8" key="1">
    <citation type="submission" date="2011-07" db="EMBL/GenBank/DDBJ databases">
        <authorList>
            <consortium name="Caenorhabditis brenneri Sequencing and Analysis Consortium"/>
            <person name="Wilson R.K."/>
        </authorList>
    </citation>
    <scope>NUCLEOTIDE SEQUENCE [LARGE SCALE GENOMIC DNA]</scope>
    <source>
        <strain evidence="8">PB2801</strain>
    </source>
</reference>
<dbReference type="PROSITE" id="PS50089">
    <property type="entry name" value="ZF_RING_2"/>
    <property type="match status" value="1"/>
</dbReference>
<proteinExistence type="predicted"/>
<keyword evidence="2 4" id="KW-0863">Zinc-finger</keyword>
<dbReference type="InterPro" id="IPR001841">
    <property type="entry name" value="Znf_RING"/>
</dbReference>
<feature type="domain" description="RING-type" evidence="6">
    <location>
        <begin position="63"/>
        <end position="100"/>
    </location>
</feature>
<evidence type="ECO:0000259" key="6">
    <source>
        <dbReference type="PROSITE" id="PS50089"/>
    </source>
</evidence>
<dbReference type="EMBL" id="GL380522">
    <property type="protein sequence ID" value="EGT57193.1"/>
    <property type="molecule type" value="Genomic_DNA"/>
</dbReference>
<dbReference type="GO" id="GO:0008270">
    <property type="term" value="F:zinc ion binding"/>
    <property type="evidence" value="ECO:0007669"/>
    <property type="project" value="UniProtKB-KW"/>
</dbReference>
<evidence type="ECO:0000256" key="4">
    <source>
        <dbReference type="PROSITE-ProRule" id="PRU00175"/>
    </source>
</evidence>
<dbReference type="AlphaFoldDB" id="G0PHZ6"/>
<dbReference type="InterPro" id="IPR017907">
    <property type="entry name" value="Znf_RING_CS"/>
</dbReference>
<name>G0PHZ6_CAEBE</name>
<keyword evidence="3" id="KW-0862">Zinc</keyword>
<gene>
    <name evidence="7" type="ORF">CAEBREN_13864</name>
</gene>
<organism evidence="8">
    <name type="scientific">Caenorhabditis brenneri</name>
    <name type="common">Nematode worm</name>
    <dbReference type="NCBI Taxonomy" id="135651"/>
    <lineage>
        <taxon>Eukaryota</taxon>
        <taxon>Metazoa</taxon>
        <taxon>Ecdysozoa</taxon>
        <taxon>Nematoda</taxon>
        <taxon>Chromadorea</taxon>
        <taxon>Rhabditida</taxon>
        <taxon>Rhabditina</taxon>
        <taxon>Rhabditomorpha</taxon>
        <taxon>Rhabditoidea</taxon>
        <taxon>Rhabditidae</taxon>
        <taxon>Peloderinae</taxon>
        <taxon>Caenorhabditis</taxon>
    </lineage>
</organism>
<dbReference type="PROSITE" id="PS00518">
    <property type="entry name" value="ZF_RING_1"/>
    <property type="match status" value="1"/>
</dbReference>
<sequence>METALINMTRYSMTEDIRGCPMEYNHGIEFNKDVMDELKNTVGFESTGQETELTLVENEQVNCLMEKINNEIHKPYTGSCGHTICSVCIEEILSGECPVCGMKKSFEGSKLNENLLQEVETIKRNAWETFKELWSNEAADFATCSKCKKYSSDLYICDIANLIWYSGSGIETMADVLKISRHILCQRCASVQEEKVYPILFWKNYLKKTNGIFLLEFLDITDNTNGIRRRRGENLEFRRVKILIKLLKELNYKYKDSCGYDRELIKLKLIDKLVQSNNQTIKPLLMPEGNPYEPIKGCPLCVMVDFRNCAENIEHDCNNWMNVFEHLWSIQSVKFEKCCIRCLLYLNDRYSDLCQTVTETSFFKSMSTVISEGIKVDVLNCFLESGFYGLQRYWDEYFTDCKDCNLLVDDKEIWQNLIIREYFLCLIQIVISGIYKTDFTCHLRKIRMHNLVYHLLLEICDVWRKHNQYWSVWWRFIKMSSKLEDLKIQFKNLKDEMDNEEFEDEEFEDEEFEDEELEDEEFEDECECTDIWERNQYMMRKFGHDEHEKRKRFEDLEESMEEMAKFSLEEDLDGCPMKYNHGIGLDEEAVRILKELTVPEEETSENECLCDVVESIESKTAISSRADIEHVVSFFINWWRYEASYPHVLCYICMHDLEFIQHHLSTLPGFYNCELRKTRMLKTFDCLLVHIRHFQLRKVRVSKSEMEEMTGVFDSFISQWNFFQFGSDSDQRPLTAGTVCHCTKTLDTTRSLQYTKEEEYTGFMIVSNELAAFNLKEIITGCPLEFDNDIDDACFDPEGISNETYRCFKLMFCDST</sequence>
<dbReference type="InterPro" id="IPR013083">
    <property type="entry name" value="Znf_RING/FYVE/PHD"/>
</dbReference>
<dbReference type="Gene3D" id="3.30.40.10">
    <property type="entry name" value="Zinc/RING finger domain, C3HC4 (zinc finger)"/>
    <property type="match status" value="1"/>
</dbReference>
<keyword evidence="1" id="KW-0479">Metal-binding</keyword>
<dbReference type="Proteomes" id="UP000008068">
    <property type="component" value="Unassembled WGS sequence"/>
</dbReference>
<keyword evidence="5" id="KW-0175">Coiled coil</keyword>
<dbReference type="HOGENOM" id="CLU_346214_0_0_1"/>
<accession>G0PHZ6</accession>
<evidence type="ECO:0000256" key="1">
    <source>
        <dbReference type="ARBA" id="ARBA00022723"/>
    </source>
</evidence>
<feature type="coiled-coil region" evidence="5">
    <location>
        <begin position="476"/>
        <end position="510"/>
    </location>
</feature>
<evidence type="ECO:0000256" key="5">
    <source>
        <dbReference type="SAM" id="Coils"/>
    </source>
</evidence>
<evidence type="ECO:0000313" key="7">
    <source>
        <dbReference type="EMBL" id="EGT57193.1"/>
    </source>
</evidence>
<evidence type="ECO:0000256" key="2">
    <source>
        <dbReference type="ARBA" id="ARBA00022771"/>
    </source>
</evidence>
<evidence type="ECO:0000313" key="8">
    <source>
        <dbReference type="Proteomes" id="UP000008068"/>
    </source>
</evidence>
<keyword evidence="8" id="KW-1185">Reference proteome</keyword>
<evidence type="ECO:0000256" key="3">
    <source>
        <dbReference type="ARBA" id="ARBA00022833"/>
    </source>
</evidence>